<keyword evidence="6" id="KW-0436">Ligase</keyword>
<comment type="pathway">
    <text evidence="4">Lipid metabolism; malonyl-CoA biosynthesis; malonyl-CoA from acetyl-CoA: step 1/1.</text>
</comment>
<protein>
    <recommendedName>
        <fullName evidence="4">Acetyl-coenzyme A carboxylase carboxyl transferase subunit beta</fullName>
        <shortName evidence="4">ACCase subunit beta</shortName>
        <shortName evidence="4">Acetyl-CoA carboxylase carboxyltransferase subunit beta</shortName>
        <ecNumber evidence="4">2.1.3.15</ecNumber>
    </recommendedName>
</protein>
<dbReference type="HAMAP" id="MF_01395">
    <property type="entry name" value="AcetylCoA_CT_beta"/>
    <property type="match status" value="1"/>
</dbReference>
<gene>
    <name evidence="4 6" type="primary">accD</name>
    <name evidence="6" type="ORF">NQX30_03445</name>
</gene>
<comment type="function">
    <text evidence="4">Component of the acetyl coenzyme A carboxylase (ACC) complex. Biotin carboxylase (BC) catalyzes the carboxylation of biotin on its carrier protein (BCCP) and then the CO(2) group is transferred by the transcarboxylase to acetyl-CoA to form malonyl-CoA.</text>
</comment>
<proteinExistence type="inferred from homology"/>
<keyword evidence="3 4" id="KW-0275">Fatty acid biosynthesis</keyword>
<keyword evidence="1 4" id="KW-0808">Transferase</keyword>
<keyword evidence="4" id="KW-0862">Zinc</keyword>
<dbReference type="GO" id="GO:0003989">
    <property type="term" value="F:acetyl-CoA carboxylase activity"/>
    <property type="evidence" value="ECO:0007669"/>
    <property type="project" value="UniProtKB-EC"/>
</dbReference>
<feature type="binding site" evidence="4">
    <location>
        <position position="20"/>
    </location>
    <ligand>
        <name>Zn(2+)</name>
        <dbReference type="ChEBI" id="CHEBI:29105"/>
    </ligand>
</feature>
<dbReference type="PRINTS" id="PR01070">
    <property type="entry name" value="ACCCTRFRASEB"/>
</dbReference>
<keyword evidence="4" id="KW-0863">Zinc-finger</keyword>
<dbReference type="InterPro" id="IPR029045">
    <property type="entry name" value="ClpP/crotonase-like_dom_sf"/>
</dbReference>
<evidence type="ECO:0000313" key="7">
    <source>
        <dbReference type="Proteomes" id="UP001168167"/>
    </source>
</evidence>
<evidence type="ECO:0000256" key="4">
    <source>
        <dbReference type="HAMAP-Rule" id="MF_01395"/>
    </source>
</evidence>
<dbReference type="EMBL" id="JANQAO010000002">
    <property type="protein sequence ID" value="MDM5147424.1"/>
    <property type="molecule type" value="Genomic_DNA"/>
</dbReference>
<dbReference type="Proteomes" id="UP001168167">
    <property type="component" value="Unassembled WGS sequence"/>
</dbReference>
<keyword evidence="4" id="KW-0444">Lipid biosynthesis</keyword>
<name>A0ABT7QL42_9GAMM</name>
<evidence type="ECO:0000313" key="6">
    <source>
        <dbReference type="EMBL" id="MDM5147424.1"/>
    </source>
</evidence>
<evidence type="ECO:0000259" key="5">
    <source>
        <dbReference type="PROSITE" id="PS50980"/>
    </source>
</evidence>
<feature type="binding site" evidence="4">
    <location>
        <position position="36"/>
    </location>
    <ligand>
        <name>Zn(2+)</name>
        <dbReference type="ChEBI" id="CHEBI:29105"/>
    </ligand>
</feature>
<keyword evidence="2 4" id="KW-0276">Fatty acid metabolism</keyword>
<dbReference type="SUPFAM" id="SSF52096">
    <property type="entry name" value="ClpP/crotonase"/>
    <property type="match status" value="1"/>
</dbReference>
<feature type="binding site" evidence="4">
    <location>
        <position position="17"/>
    </location>
    <ligand>
        <name>Zn(2+)</name>
        <dbReference type="ChEBI" id="CHEBI:29105"/>
    </ligand>
</feature>
<sequence length="273" mass="30377">MPNTTAKTIPDGLWRKCKQCGVTIYTDEMKKNHWVCGNCDHHHRLTANERASILFDEDQPITEIATEVRAVDFLQFKDDISYQERLQNAQKGDARRDSVAAFRGCVKGREIVAVIFDFTFMGGSMGSVAGERFVRGVEEAVALNIPFVSFTASGGARMQEGMVSLLQMAKTTAALTDLQRLRLPHISVLTDPTTGGVAASFALIGDIIIAEPKALIGFAGPRVIKETVREELPEGFQRSEFLLNRGAIDMITDRRDMRDTLFRVLTMLTPERH</sequence>
<dbReference type="NCBIfam" id="TIGR00515">
    <property type="entry name" value="accD"/>
    <property type="match status" value="1"/>
</dbReference>
<evidence type="ECO:0000256" key="3">
    <source>
        <dbReference type="ARBA" id="ARBA00023160"/>
    </source>
</evidence>
<comment type="subcellular location">
    <subcellularLocation>
        <location evidence="4">Cytoplasm</location>
    </subcellularLocation>
</comment>
<dbReference type="Pfam" id="PF01039">
    <property type="entry name" value="Carboxyl_trans"/>
    <property type="match status" value="1"/>
</dbReference>
<reference evidence="6" key="2">
    <citation type="journal article" date="2023" name="Microbiome">
        <title>Synthase-selected sorting approach identifies a beta-lactone synthase in a nudibranch symbiotic bacterium.</title>
        <authorList>
            <person name="Dzunkova M."/>
            <person name="La Clair J.J."/>
            <person name="Tyml T."/>
            <person name="Doud D."/>
            <person name="Schulz F."/>
            <person name="Piquer-Esteban S."/>
            <person name="Porcel Sanchis D."/>
            <person name="Osborn A."/>
            <person name="Robinson D."/>
            <person name="Louie K.B."/>
            <person name="Bowen B.P."/>
            <person name="Bowers R.M."/>
            <person name="Lee J."/>
            <person name="Arnau V."/>
            <person name="Diaz-Villanueva W."/>
            <person name="Stepanauskas R."/>
            <person name="Gosliner T."/>
            <person name="Date S.V."/>
            <person name="Northen T.R."/>
            <person name="Cheng J.F."/>
            <person name="Burkart M.D."/>
            <person name="Woyke T."/>
        </authorList>
    </citation>
    <scope>NUCLEOTIDE SEQUENCE</scope>
    <source>
        <strain evidence="6">Df01</strain>
    </source>
</reference>
<organism evidence="6 7">
    <name type="scientific">Candidatus Doriopsillibacter californiensis</name>
    <dbReference type="NCBI Taxonomy" id="2970740"/>
    <lineage>
        <taxon>Bacteria</taxon>
        <taxon>Pseudomonadati</taxon>
        <taxon>Pseudomonadota</taxon>
        <taxon>Gammaproteobacteria</taxon>
        <taxon>Candidatus Tethybacterales</taxon>
        <taxon>Candidatus Persebacteraceae</taxon>
        <taxon>Candidatus Doriopsillibacter</taxon>
    </lineage>
</organism>
<keyword evidence="4" id="KW-0067">ATP-binding</keyword>
<keyword evidence="4" id="KW-0547">Nucleotide-binding</keyword>
<accession>A0ABT7QL42</accession>
<comment type="cofactor">
    <cofactor evidence="4">
        <name>Zn(2+)</name>
        <dbReference type="ChEBI" id="CHEBI:29105"/>
    </cofactor>
    <text evidence="4">Binds 1 zinc ion per subunit.</text>
</comment>
<dbReference type="InterPro" id="IPR011762">
    <property type="entry name" value="COA_CT_N"/>
</dbReference>
<feature type="domain" description="CoA carboxyltransferase N-terminal" evidence="5">
    <location>
        <begin position="13"/>
        <end position="273"/>
    </location>
</feature>
<comment type="subunit">
    <text evidence="4">Acetyl-CoA carboxylase is a heterohexamer composed of biotin carboxyl carrier protein (AccB), biotin carboxylase (AccC) and two subunits each of ACCase subunit alpha (AccA) and ACCase subunit beta (AccD).</text>
</comment>
<keyword evidence="7" id="KW-1185">Reference proteome</keyword>
<keyword evidence="4" id="KW-0479">Metal-binding</keyword>
<comment type="similarity">
    <text evidence="4">Belongs to the AccD/PCCB family.</text>
</comment>
<keyword evidence="4" id="KW-0963">Cytoplasm</keyword>
<dbReference type="Gene3D" id="3.90.226.10">
    <property type="entry name" value="2-enoyl-CoA Hydratase, Chain A, domain 1"/>
    <property type="match status" value="1"/>
</dbReference>
<comment type="caution">
    <text evidence="6">The sequence shown here is derived from an EMBL/GenBank/DDBJ whole genome shotgun (WGS) entry which is preliminary data.</text>
</comment>
<dbReference type="PROSITE" id="PS50980">
    <property type="entry name" value="COA_CT_NTER"/>
    <property type="match status" value="1"/>
</dbReference>
<reference evidence="6" key="1">
    <citation type="submission" date="2022-08" db="EMBL/GenBank/DDBJ databases">
        <authorList>
            <person name="Dzunkova M."/>
            <person name="La Clair J."/>
            <person name="Tyml T."/>
            <person name="Doud D."/>
            <person name="Schulz F."/>
            <person name="Piquer S."/>
            <person name="Porcel Sanchis D."/>
            <person name="Osborn A."/>
            <person name="Robinson D."/>
            <person name="Louie K.B."/>
            <person name="Bowen B.P."/>
            <person name="Bowers R."/>
            <person name="Lee J."/>
            <person name="Arnau Llombart V."/>
            <person name="Diaz Villanueva W."/>
            <person name="Gosliner T."/>
            <person name="Northen T."/>
            <person name="Cheng J.-F."/>
            <person name="Burkart M.D."/>
            <person name="Woyke T."/>
        </authorList>
    </citation>
    <scope>NUCLEOTIDE SEQUENCE</scope>
    <source>
        <strain evidence="6">Df01</strain>
    </source>
</reference>
<feature type="zinc finger region" description="C4-type" evidence="4">
    <location>
        <begin position="17"/>
        <end position="39"/>
    </location>
</feature>
<dbReference type="InterPro" id="IPR034733">
    <property type="entry name" value="AcCoA_carboxyl_beta"/>
</dbReference>
<comment type="catalytic activity">
    <reaction evidence="4">
        <text>N(6)-carboxybiotinyl-L-lysyl-[protein] + acetyl-CoA = N(6)-biotinyl-L-lysyl-[protein] + malonyl-CoA</text>
        <dbReference type="Rhea" id="RHEA:54728"/>
        <dbReference type="Rhea" id="RHEA-COMP:10505"/>
        <dbReference type="Rhea" id="RHEA-COMP:10506"/>
        <dbReference type="ChEBI" id="CHEBI:57288"/>
        <dbReference type="ChEBI" id="CHEBI:57384"/>
        <dbReference type="ChEBI" id="CHEBI:83144"/>
        <dbReference type="ChEBI" id="CHEBI:83145"/>
        <dbReference type="EC" id="2.1.3.15"/>
    </reaction>
</comment>
<dbReference type="PANTHER" id="PTHR42995:SF5">
    <property type="entry name" value="ACETYL-COENZYME A CARBOXYLASE CARBOXYL TRANSFERASE SUBUNIT BETA, CHLOROPLASTIC"/>
    <property type="match status" value="1"/>
</dbReference>
<dbReference type="EC" id="2.1.3.15" evidence="4"/>
<feature type="binding site" evidence="4">
    <location>
        <position position="39"/>
    </location>
    <ligand>
        <name>Zn(2+)</name>
        <dbReference type="ChEBI" id="CHEBI:29105"/>
    </ligand>
</feature>
<keyword evidence="4" id="KW-0443">Lipid metabolism</keyword>
<dbReference type="InterPro" id="IPR000438">
    <property type="entry name" value="Acetyl_CoA_COase_Trfase_b_su"/>
</dbReference>
<dbReference type="PANTHER" id="PTHR42995">
    <property type="entry name" value="ACETYL-COENZYME A CARBOXYLASE CARBOXYL TRANSFERASE SUBUNIT BETA, CHLOROPLASTIC"/>
    <property type="match status" value="1"/>
</dbReference>
<evidence type="ECO:0000256" key="1">
    <source>
        <dbReference type="ARBA" id="ARBA00022679"/>
    </source>
</evidence>
<evidence type="ECO:0000256" key="2">
    <source>
        <dbReference type="ARBA" id="ARBA00022832"/>
    </source>
</evidence>